<gene>
    <name evidence="8" type="ORF">D0X99_13485</name>
</gene>
<dbReference type="RefSeq" id="WP_119478359.1">
    <property type="nucleotide sequence ID" value="NZ_QXML01000006.1"/>
</dbReference>
<dbReference type="Proteomes" id="UP000283522">
    <property type="component" value="Unassembled WGS sequence"/>
</dbReference>
<comment type="caution">
    <text evidence="8">The sequence shown here is derived from an EMBL/GenBank/DDBJ whole genome shotgun (WGS) entry which is preliminary data.</text>
</comment>
<evidence type="ECO:0000256" key="6">
    <source>
        <dbReference type="ARBA" id="ARBA00023235"/>
    </source>
</evidence>
<dbReference type="AlphaFoldDB" id="A0A418PQG1"/>
<keyword evidence="9" id="KW-1185">Reference proteome</keyword>
<evidence type="ECO:0000256" key="2">
    <source>
        <dbReference type="ARBA" id="ARBA00012572"/>
    </source>
</evidence>
<dbReference type="Gene3D" id="3.20.20.70">
    <property type="entry name" value="Aldolase class I"/>
    <property type="match status" value="1"/>
</dbReference>
<evidence type="ECO:0000313" key="8">
    <source>
        <dbReference type="EMBL" id="RIW14561.1"/>
    </source>
</evidence>
<evidence type="ECO:0000256" key="1">
    <source>
        <dbReference type="ARBA" id="ARBA00004664"/>
    </source>
</evidence>
<name>A0A418PQG1_9BACT</name>
<feature type="domain" description="N-(5'phosphoribosyl) anthranilate isomerase (PRAI)" evidence="7">
    <location>
        <begin position="8"/>
        <end position="200"/>
    </location>
</feature>
<keyword evidence="5" id="KW-0057">Aromatic amino acid biosynthesis</keyword>
<dbReference type="UniPathway" id="UPA00035">
    <property type="reaction ID" value="UER00042"/>
</dbReference>
<dbReference type="InterPro" id="IPR013785">
    <property type="entry name" value="Aldolase_TIM"/>
</dbReference>
<dbReference type="EMBL" id="QXML01000006">
    <property type="protein sequence ID" value="RIW14561.1"/>
    <property type="molecule type" value="Genomic_DNA"/>
</dbReference>
<dbReference type="GO" id="GO:0000162">
    <property type="term" value="P:L-tryptophan biosynthetic process"/>
    <property type="evidence" value="ECO:0007669"/>
    <property type="project" value="UniProtKB-UniPathway"/>
</dbReference>
<proteinExistence type="predicted"/>
<organism evidence="8 9">
    <name type="scientific">Algoriphagus lacus</name>
    <dbReference type="NCBI Taxonomy" id="2056311"/>
    <lineage>
        <taxon>Bacteria</taxon>
        <taxon>Pseudomonadati</taxon>
        <taxon>Bacteroidota</taxon>
        <taxon>Cytophagia</taxon>
        <taxon>Cytophagales</taxon>
        <taxon>Cyclobacteriaceae</taxon>
        <taxon>Algoriphagus</taxon>
    </lineage>
</organism>
<keyword evidence="3" id="KW-0028">Amino-acid biosynthesis</keyword>
<dbReference type="EC" id="5.3.1.24" evidence="2"/>
<dbReference type="InterPro" id="IPR001240">
    <property type="entry name" value="PRAI_dom"/>
</dbReference>
<protein>
    <recommendedName>
        <fullName evidence="2">phosphoribosylanthranilate isomerase</fullName>
        <ecNumber evidence="2">5.3.1.24</ecNumber>
    </recommendedName>
</protein>
<dbReference type="SUPFAM" id="SSF51366">
    <property type="entry name" value="Ribulose-phoshate binding barrel"/>
    <property type="match status" value="1"/>
</dbReference>
<dbReference type="GO" id="GO:0004640">
    <property type="term" value="F:phosphoribosylanthranilate isomerase activity"/>
    <property type="evidence" value="ECO:0007669"/>
    <property type="project" value="UniProtKB-EC"/>
</dbReference>
<accession>A0A418PQG1</accession>
<sequence>MALRTFVKINGITNLSDARYCSGMYVNLLGFSLDKSSEKYVTPELFKEITGWLSGVDFVGEFSHESQPEILEILTDYPAISWIEYDRIEELKRLVGKGYSLIYKMSLEDVKHIEPEVAQELSNSGIIFHVYAKDNLLSEDDLEVVKKLAKDCKVILGTGVSAENVLHLIDSCRLYGISLSGGEEIKPGLRDFDLMADVLEKLEVEE</sequence>
<keyword evidence="4" id="KW-0822">Tryptophan biosynthesis</keyword>
<dbReference type="InterPro" id="IPR011060">
    <property type="entry name" value="RibuloseP-bd_barrel"/>
</dbReference>
<evidence type="ECO:0000313" key="9">
    <source>
        <dbReference type="Proteomes" id="UP000283522"/>
    </source>
</evidence>
<dbReference type="Pfam" id="PF00697">
    <property type="entry name" value="PRAI"/>
    <property type="match status" value="1"/>
</dbReference>
<evidence type="ECO:0000259" key="7">
    <source>
        <dbReference type="Pfam" id="PF00697"/>
    </source>
</evidence>
<comment type="pathway">
    <text evidence="1">Amino-acid biosynthesis; L-tryptophan biosynthesis; L-tryptophan from chorismate: step 3/5.</text>
</comment>
<reference evidence="8 9" key="1">
    <citation type="submission" date="2018-09" db="EMBL/GenBank/DDBJ databases">
        <authorList>
            <person name="Wang X."/>
            <person name="Du Z."/>
        </authorList>
    </citation>
    <scope>NUCLEOTIDE SEQUENCE [LARGE SCALE GENOMIC DNA]</scope>
    <source>
        <strain evidence="8 9">N3</strain>
    </source>
</reference>
<evidence type="ECO:0000256" key="3">
    <source>
        <dbReference type="ARBA" id="ARBA00022605"/>
    </source>
</evidence>
<evidence type="ECO:0000256" key="5">
    <source>
        <dbReference type="ARBA" id="ARBA00023141"/>
    </source>
</evidence>
<evidence type="ECO:0000256" key="4">
    <source>
        <dbReference type="ARBA" id="ARBA00022822"/>
    </source>
</evidence>
<keyword evidence="6 8" id="KW-0413">Isomerase</keyword>
<dbReference type="OrthoDB" id="941905at2"/>